<evidence type="ECO:0000313" key="2">
    <source>
        <dbReference type="EMBL" id="MDL2058374.1"/>
    </source>
</evidence>
<dbReference type="EMBL" id="JAKZJU020000001">
    <property type="protein sequence ID" value="MDL2058374.1"/>
    <property type="molecule type" value="Genomic_DNA"/>
</dbReference>
<dbReference type="RefSeq" id="WP_237980357.1">
    <property type="nucleotide sequence ID" value="NZ_JAKZJU020000001.1"/>
</dbReference>
<protein>
    <submittedName>
        <fullName evidence="3">Uncharacterized protein</fullName>
    </submittedName>
</protein>
<keyword evidence="1" id="KW-0472">Membrane</keyword>
<organism evidence="3 4">
    <name type="scientific">Mesosutterella faecium</name>
    <dbReference type="NCBI Taxonomy" id="2925194"/>
    <lineage>
        <taxon>Bacteria</taxon>
        <taxon>Pseudomonadati</taxon>
        <taxon>Pseudomonadota</taxon>
        <taxon>Betaproteobacteria</taxon>
        <taxon>Burkholderiales</taxon>
        <taxon>Sutterellaceae</taxon>
        <taxon>Mesosutterella</taxon>
    </lineage>
</organism>
<evidence type="ECO:0000313" key="4">
    <source>
        <dbReference type="Proteomes" id="UP001165481"/>
    </source>
</evidence>
<sequence length="69" mass="8050">MGGIYMEDDTKERLDRLEAFMDEQRLEKVQQAAIDNYKKERFHYWKERVLVACALIGGVLGVIGFVRSL</sequence>
<evidence type="ECO:0000313" key="3">
    <source>
        <dbReference type="EMBL" id="MDL2060610.1"/>
    </source>
</evidence>
<keyword evidence="4" id="KW-1185">Reference proteome</keyword>
<dbReference type="EMBL" id="JAKZJU020000003">
    <property type="protein sequence ID" value="MDL2060610.1"/>
    <property type="molecule type" value="Genomic_DNA"/>
</dbReference>
<name>A0ABT7IQE4_9BURK</name>
<proteinExistence type="predicted"/>
<keyword evidence="1" id="KW-0812">Transmembrane</keyword>
<evidence type="ECO:0000256" key="1">
    <source>
        <dbReference type="SAM" id="Phobius"/>
    </source>
</evidence>
<reference evidence="3" key="1">
    <citation type="submission" date="2023-03" db="EMBL/GenBank/DDBJ databases">
        <title>Mesosutterella sp. nov. isolated from porcine feces.</title>
        <authorList>
            <person name="Yu S."/>
        </authorList>
    </citation>
    <scope>NUCLEOTIDE SEQUENCE</scope>
    <source>
        <strain evidence="3">AGMB02718</strain>
    </source>
</reference>
<comment type="caution">
    <text evidence="3">The sequence shown here is derived from an EMBL/GenBank/DDBJ whole genome shotgun (WGS) entry which is preliminary data.</text>
</comment>
<gene>
    <name evidence="2" type="ORF">MUN46_000140</name>
    <name evidence="3" type="ORF">MUN46_011745</name>
</gene>
<accession>A0ABT7IQE4</accession>
<keyword evidence="1" id="KW-1133">Transmembrane helix</keyword>
<dbReference type="Proteomes" id="UP001165481">
    <property type="component" value="Unassembled WGS sequence"/>
</dbReference>
<feature type="transmembrane region" description="Helical" evidence="1">
    <location>
        <begin position="49"/>
        <end position="66"/>
    </location>
</feature>